<dbReference type="InterPro" id="IPR037151">
    <property type="entry name" value="AlkB-like_sf"/>
</dbReference>
<feature type="binding site" evidence="1">
    <location>
        <position position="347"/>
    </location>
    <ligand>
        <name>2-oxoglutarate</name>
        <dbReference type="ChEBI" id="CHEBI:16810"/>
    </ligand>
</feature>
<feature type="binding site" evidence="1">
    <location>
        <position position="263"/>
    </location>
    <ligand>
        <name>2-oxoglutarate</name>
        <dbReference type="ChEBI" id="CHEBI:16810"/>
    </ligand>
</feature>
<dbReference type="GO" id="GO:0035516">
    <property type="term" value="F:broad specificity oxidative DNA demethylase activity"/>
    <property type="evidence" value="ECO:0007669"/>
    <property type="project" value="TreeGrafter"/>
</dbReference>
<dbReference type="GO" id="GO:0006307">
    <property type="term" value="P:DNA alkylation repair"/>
    <property type="evidence" value="ECO:0007669"/>
    <property type="project" value="TreeGrafter"/>
</dbReference>
<gene>
    <name evidence="3" type="ORF">AGERDE_LOCUS3991</name>
</gene>
<dbReference type="InterPro" id="IPR032852">
    <property type="entry name" value="ALKBH2"/>
</dbReference>
<reference evidence="3" key="1">
    <citation type="submission" date="2021-06" db="EMBL/GenBank/DDBJ databases">
        <authorList>
            <person name="Kallberg Y."/>
            <person name="Tangrot J."/>
            <person name="Rosling A."/>
        </authorList>
    </citation>
    <scope>NUCLEOTIDE SEQUENCE</scope>
    <source>
        <strain evidence="3">MT106</strain>
    </source>
</reference>
<comment type="caution">
    <text evidence="3">The sequence shown here is derived from an EMBL/GenBank/DDBJ whole genome shotgun (WGS) entry which is preliminary data.</text>
</comment>
<dbReference type="AlphaFoldDB" id="A0A9N9EXY6"/>
<dbReference type="GO" id="GO:0051747">
    <property type="term" value="F:cytosine C-5 DNA demethylase activity"/>
    <property type="evidence" value="ECO:0007669"/>
    <property type="project" value="TreeGrafter"/>
</dbReference>
<dbReference type="OrthoDB" id="545910at2759"/>
<dbReference type="PANTHER" id="PTHR31573:SF1">
    <property type="entry name" value="DNA OXIDATIVE DEMETHYLASE ALKBH2"/>
    <property type="match status" value="1"/>
</dbReference>
<feature type="binding site" evidence="1">
    <location>
        <position position="261"/>
    </location>
    <ligand>
        <name>2-oxoglutarate</name>
        <dbReference type="ChEBI" id="CHEBI:16810"/>
    </ligand>
</feature>
<evidence type="ECO:0000256" key="1">
    <source>
        <dbReference type="PIRSR" id="PIRSR632852-1"/>
    </source>
</evidence>
<sequence>MSASESPLARGNAGVVFAKQSLLGSILLVNSVGDFRRSRAFRTVGLFAGANRGSGVSRFDDEYDAISSLSATLSQTPRGLVCIKSTVSRSRPITLSVHFIQFHAYPFARLEIGVADVPDNAAVTMNFAAAEAYRAATIFLTIELWDMYAALLIERNSIAIALPKSDVTYYPQIGLTRSEKTTYYKQLTSLPYWKQPSLIIYGRPTRAPRLTCSFGSQPNKVYRYSGTTATLDSVDYPPPILHIKSIIEKILNTEFNFVLLNWYKNGNDCIGEHSDNERELKKLGVIACVSLGAERNFVLRNKVERRLVRKLALADGSMVVMKGNTQANWKHSVPREKKIVNGRISLTFRQLV</sequence>
<feature type="binding site" evidence="1">
    <location>
        <position position="331"/>
    </location>
    <ligand>
        <name>2-oxoglutarate</name>
        <dbReference type="ChEBI" id="CHEBI:16810"/>
    </ligand>
</feature>
<feature type="domain" description="Fe2OG dioxygenase" evidence="2">
    <location>
        <begin position="254"/>
        <end position="352"/>
    </location>
</feature>
<dbReference type="SUPFAM" id="SSF51197">
    <property type="entry name" value="Clavaminate synthase-like"/>
    <property type="match status" value="1"/>
</dbReference>
<dbReference type="PANTHER" id="PTHR31573">
    <property type="entry name" value="ALPHA-KETOGLUTARATE-DEPENDENT DIOXYGENASE ALKB HOMOLOG 2"/>
    <property type="match status" value="1"/>
</dbReference>
<dbReference type="PROSITE" id="PS51471">
    <property type="entry name" value="FE2OG_OXY"/>
    <property type="match status" value="1"/>
</dbReference>
<organism evidence="3 4">
    <name type="scientific">Ambispora gerdemannii</name>
    <dbReference type="NCBI Taxonomy" id="144530"/>
    <lineage>
        <taxon>Eukaryota</taxon>
        <taxon>Fungi</taxon>
        <taxon>Fungi incertae sedis</taxon>
        <taxon>Mucoromycota</taxon>
        <taxon>Glomeromycotina</taxon>
        <taxon>Glomeromycetes</taxon>
        <taxon>Archaeosporales</taxon>
        <taxon>Ambisporaceae</taxon>
        <taxon>Ambispora</taxon>
    </lineage>
</organism>
<keyword evidence="4" id="KW-1185">Reference proteome</keyword>
<name>A0A9N9EXY6_9GLOM</name>
<dbReference type="InterPro" id="IPR005123">
    <property type="entry name" value="Oxoglu/Fe-dep_dioxygenase_dom"/>
</dbReference>
<proteinExistence type="predicted"/>
<dbReference type="EMBL" id="CAJVPL010000428">
    <property type="protein sequence ID" value="CAG8495827.1"/>
    <property type="molecule type" value="Genomic_DNA"/>
</dbReference>
<accession>A0A9N9EXY6</accession>
<evidence type="ECO:0000313" key="4">
    <source>
        <dbReference type="Proteomes" id="UP000789831"/>
    </source>
</evidence>
<protein>
    <submittedName>
        <fullName evidence="3">11529_t:CDS:1</fullName>
    </submittedName>
</protein>
<feature type="binding site" evidence="1">
    <location>
        <position position="349"/>
    </location>
    <ligand>
        <name>2-oxoglutarate</name>
        <dbReference type="ChEBI" id="CHEBI:16810"/>
    </ligand>
</feature>
<dbReference type="GO" id="GO:0008198">
    <property type="term" value="F:ferrous iron binding"/>
    <property type="evidence" value="ECO:0007669"/>
    <property type="project" value="TreeGrafter"/>
</dbReference>
<evidence type="ECO:0000259" key="2">
    <source>
        <dbReference type="PROSITE" id="PS51471"/>
    </source>
</evidence>
<dbReference type="Gene3D" id="2.60.120.590">
    <property type="entry name" value="Alpha-ketoglutarate-dependent dioxygenase AlkB-like"/>
    <property type="match status" value="1"/>
</dbReference>
<feature type="binding site" evidence="1">
    <location>
        <position position="273"/>
    </location>
    <ligand>
        <name>2-oxoglutarate</name>
        <dbReference type="ChEBI" id="CHEBI:16810"/>
    </ligand>
</feature>
<dbReference type="Proteomes" id="UP000789831">
    <property type="component" value="Unassembled WGS sequence"/>
</dbReference>
<feature type="binding site" evidence="1">
    <location>
        <position position="343"/>
    </location>
    <ligand>
        <name>2-oxoglutarate</name>
        <dbReference type="ChEBI" id="CHEBI:16810"/>
    </ligand>
</feature>
<dbReference type="Pfam" id="PF13532">
    <property type="entry name" value="2OG-FeII_Oxy_2"/>
    <property type="match status" value="1"/>
</dbReference>
<feature type="binding site" evidence="1">
    <location>
        <begin position="222"/>
        <end position="224"/>
    </location>
    <ligand>
        <name>substrate</name>
    </ligand>
</feature>
<dbReference type="InterPro" id="IPR027450">
    <property type="entry name" value="AlkB-like"/>
</dbReference>
<evidence type="ECO:0000313" key="3">
    <source>
        <dbReference type="EMBL" id="CAG8495827.1"/>
    </source>
</evidence>